<organism evidence="5 6">
    <name type="scientific">Cryphonectria parasitica (strain ATCC 38755 / EP155)</name>
    <dbReference type="NCBI Taxonomy" id="660469"/>
    <lineage>
        <taxon>Eukaryota</taxon>
        <taxon>Fungi</taxon>
        <taxon>Dikarya</taxon>
        <taxon>Ascomycota</taxon>
        <taxon>Pezizomycotina</taxon>
        <taxon>Sordariomycetes</taxon>
        <taxon>Sordariomycetidae</taxon>
        <taxon>Diaporthales</taxon>
        <taxon>Cryphonectriaceae</taxon>
        <taxon>Cryphonectria-Endothia species complex</taxon>
        <taxon>Cryphonectria</taxon>
    </lineage>
</organism>
<dbReference type="GO" id="GO:0000171">
    <property type="term" value="F:ribonuclease MRP activity"/>
    <property type="evidence" value="ECO:0007669"/>
    <property type="project" value="TreeGrafter"/>
</dbReference>
<dbReference type="InterPro" id="IPR020241">
    <property type="entry name" value="RNase_P/MRP_Pop7_fungi"/>
</dbReference>
<evidence type="ECO:0000313" key="5">
    <source>
        <dbReference type="EMBL" id="KAF3768790.1"/>
    </source>
</evidence>
<dbReference type="PANTHER" id="PTHR28256:SF1">
    <property type="entry name" value="RIBONUCLEASES P_MRP PROTEIN SUBUNIT POP7"/>
    <property type="match status" value="1"/>
</dbReference>
<dbReference type="GO" id="GO:0000294">
    <property type="term" value="P:nuclear-transcribed mRNA catabolic process, RNase MRP-dependent"/>
    <property type="evidence" value="ECO:0007669"/>
    <property type="project" value="TreeGrafter"/>
</dbReference>
<dbReference type="GO" id="GO:0006364">
    <property type="term" value="P:rRNA processing"/>
    <property type="evidence" value="ECO:0007669"/>
    <property type="project" value="TreeGrafter"/>
</dbReference>
<dbReference type="GO" id="GO:0005655">
    <property type="term" value="C:nucleolar ribonuclease P complex"/>
    <property type="evidence" value="ECO:0007669"/>
    <property type="project" value="InterPro"/>
</dbReference>
<dbReference type="InterPro" id="IPR014612">
    <property type="entry name" value="Pop7/Rpp20"/>
</dbReference>
<reference evidence="5" key="1">
    <citation type="journal article" date="2020" name="Phytopathology">
        <title>Genome sequence of the chestnut blight fungus Cryphonectria parasitica EP155: A fundamental resource for an archetypical invasive plant pathogen.</title>
        <authorList>
            <person name="Crouch J.A."/>
            <person name="Dawe A."/>
            <person name="Aerts A."/>
            <person name="Barry K."/>
            <person name="Churchill A.C.L."/>
            <person name="Grimwood J."/>
            <person name="Hillman B."/>
            <person name="Milgroom M.G."/>
            <person name="Pangilinan J."/>
            <person name="Smith M."/>
            <person name="Salamov A."/>
            <person name="Schmutz J."/>
            <person name="Yadav J."/>
            <person name="Grigoriev I.V."/>
            <person name="Nuss D."/>
        </authorList>
    </citation>
    <scope>NUCLEOTIDE SEQUENCE</scope>
    <source>
        <strain evidence="5">EP155</strain>
    </source>
</reference>
<keyword evidence="2" id="KW-0819">tRNA processing</keyword>
<evidence type="ECO:0000256" key="4">
    <source>
        <dbReference type="SAM" id="MobiDB-lite"/>
    </source>
</evidence>
<dbReference type="PANTHER" id="PTHR28256">
    <property type="entry name" value="RIBONUCLEASES P/MRP PROTEIN SUBUNIT POP7"/>
    <property type="match status" value="1"/>
</dbReference>
<protein>
    <submittedName>
        <fullName evidence="5">Uncharacterized protein</fullName>
    </submittedName>
</protein>
<dbReference type="GO" id="GO:0003723">
    <property type="term" value="F:RNA binding"/>
    <property type="evidence" value="ECO:0007669"/>
    <property type="project" value="TreeGrafter"/>
</dbReference>
<evidence type="ECO:0000256" key="3">
    <source>
        <dbReference type="ARBA" id="ARBA00023242"/>
    </source>
</evidence>
<feature type="compositionally biased region" description="Basic and acidic residues" evidence="4">
    <location>
        <begin position="13"/>
        <end position="27"/>
    </location>
</feature>
<proteinExistence type="predicted"/>
<dbReference type="GO" id="GO:0001682">
    <property type="term" value="P:tRNA 5'-leader removal"/>
    <property type="evidence" value="ECO:0007669"/>
    <property type="project" value="InterPro"/>
</dbReference>
<sequence>MAGKKWTVFGNMPDRKTNTADKPENKLSPRPTNSKVQKRPLTRAQALNRGSPVSPKQRIIHVGTKSPFMGLISRVRKALDNGPAGVHSNAVTKGLPLTKRIDALHVSSPATAANQEEILLRGTGRAIPKTLDVAAWFTNQADVMVSLRTMTLEAFEDVVIDEDDAEEQGGFAEEQGTRARMVNCLEVGVRLR</sequence>
<dbReference type="GO" id="GO:0004526">
    <property type="term" value="F:ribonuclease P activity"/>
    <property type="evidence" value="ECO:0007669"/>
    <property type="project" value="TreeGrafter"/>
</dbReference>
<comment type="caution">
    <text evidence="5">The sequence shown here is derived from an EMBL/GenBank/DDBJ whole genome shotgun (WGS) entry which is preliminary data.</text>
</comment>
<evidence type="ECO:0000313" key="6">
    <source>
        <dbReference type="Proteomes" id="UP000803844"/>
    </source>
</evidence>
<comment type="subcellular location">
    <subcellularLocation>
        <location evidence="1">Nucleus</location>
    </subcellularLocation>
</comment>
<dbReference type="InterPro" id="IPR036882">
    <property type="entry name" value="Alba-like_dom_sf"/>
</dbReference>
<dbReference type="AlphaFoldDB" id="A0A9P4Y9A0"/>
<dbReference type="EMBL" id="MU032345">
    <property type="protein sequence ID" value="KAF3768790.1"/>
    <property type="molecule type" value="Genomic_DNA"/>
</dbReference>
<dbReference type="Gene3D" id="3.30.110.20">
    <property type="entry name" value="Alba-like domain"/>
    <property type="match status" value="1"/>
</dbReference>
<dbReference type="OrthoDB" id="5416589at2759"/>
<dbReference type="GO" id="GO:0000172">
    <property type="term" value="C:ribonuclease MRP complex"/>
    <property type="evidence" value="ECO:0007669"/>
    <property type="project" value="InterPro"/>
</dbReference>
<evidence type="ECO:0000256" key="1">
    <source>
        <dbReference type="ARBA" id="ARBA00004123"/>
    </source>
</evidence>
<keyword evidence="6" id="KW-1185">Reference proteome</keyword>
<dbReference type="RefSeq" id="XP_040779751.1">
    <property type="nucleotide sequence ID" value="XM_040925495.1"/>
</dbReference>
<keyword evidence="3" id="KW-0539">Nucleus</keyword>
<gene>
    <name evidence="5" type="ORF">M406DRAFT_71770</name>
</gene>
<dbReference type="GeneID" id="63842624"/>
<dbReference type="GO" id="GO:0034965">
    <property type="term" value="P:intronic box C/D snoRNA processing"/>
    <property type="evidence" value="ECO:0007669"/>
    <property type="project" value="TreeGrafter"/>
</dbReference>
<dbReference type="Proteomes" id="UP000803844">
    <property type="component" value="Unassembled WGS sequence"/>
</dbReference>
<name>A0A9P4Y9A0_CRYP1</name>
<dbReference type="Pfam" id="PF12328">
    <property type="entry name" value="Rpp20"/>
    <property type="match status" value="1"/>
</dbReference>
<feature type="region of interest" description="Disordered" evidence="4">
    <location>
        <begin position="1"/>
        <end position="55"/>
    </location>
</feature>
<accession>A0A9P4Y9A0</accession>
<evidence type="ECO:0000256" key="2">
    <source>
        <dbReference type="ARBA" id="ARBA00022694"/>
    </source>
</evidence>